<feature type="compositionally biased region" description="Polar residues" evidence="1">
    <location>
        <begin position="24"/>
        <end position="33"/>
    </location>
</feature>
<keyword evidence="3" id="KW-1185">Reference proteome</keyword>
<organism evidence="2 3">
    <name type="scientific">Euplotes crassus</name>
    <dbReference type="NCBI Taxonomy" id="5936"/>
    <lineage>
        <taxon>Eukaryota</taxon>
        <taxon>Sar</taxon>
        <taxon>Alveolata</taxon>
        <taxon>Ciliophora</taxon>
        <taxon>Intramacronucleata</taxon>
        <taxon>Spirotrichea</taxon>
        <taxon>Hypotrichia</taxon>
        <taxon>Euplotida</taxon>
        <taxon>Euplotidae</taxon>
        <taxon>Moneuplotes</taxon>
    </lineage>
</organism>
<name>A0AAD1X9K5_EUPCR</name>
<protein>
    <submittedName>
        <fullName evidence="2">Uncharacterized protein</fullName>
    </submittedName>
</protein>
<evidence type="ECO:0000313" key="2">
    <source>
        <dbReference type="EMBL" id="CAI2363797.1"/>
    </source>
</evidence>
<gene>
    <name evidence="2" type="ORF">ECRASSUSDP1_LOCUS5136</name>
</gene>
<proteinExistence type="predicted"/>
<evidence type="ECO:0000256" key="1">
    <source>
        <dbReference type="SAM" id="MobiDB-lite"/>
    </source>
</evidence>
<sequence length="527" mass="60477">MGVCNSCLKQDPQSLSIEKKAKNKNTSQAVNSRMSERIQKNISPSNRSKESFRQPNSLYSSKSSISSSLIENNSPISFYHLPSLFNVEEFDLTSCTEEELITKSDWLYKEIKEVKTYISHLETRLGSLDPEENAQTEKVIIHIGNCTIIDLQVGKKYQVSIQQKLDSLLKSNFEESSITQQYFENLSTVKINQESFSAEYQKLQLEKSQTEHKEVDPGRLFCSNQLPVVKALGKEYSSHKRISMVNKKDFLASAVVTKTQKMNGKGSLNHEDSLLESTSLEKEVFYCESSRVITAKSNTQCHWGEMHCLFFNKDVESLKKKFNICFLERLQDRATSHCKDRTLFVSQFDEGKIYENELSFKSQENDTEVATLSIKIQYIKDEEQLIHSILDLCENKRKLLSMLLKNCVERLKVSGQGSSPENQNPQEEAFLINTELKESLLNRIKHQSILSWETSNKNSSIADISQERSESKGISIVENIEKMHSFSFAEDYEANHHKISDNEDDEFFKMFSPKNTDKNQAVKISNE</sequence>
<dbReference type="AlphaFoldDB" id="A0AAD1X9K5"/>
<accession>A0AAD1X9K5</accession>
<feature type="region of interest" description="Disordered" evidence="1">
    <location>
        <begin position="18"/>
        <end position="56"/>
    </location>
</feature>
<dbReference type="Proteomes" id="UP001295684">
    <property type="component" value="Unassembled WGS sequence"/>
</dbReference>
<comment type="caution">
    <text evidence="2">The sequence shown here is derived from an EMBL/GenBank/DDBJ whole genome shotgun (WGS) entry which is preliminary data.</text>
</comment>
<reference evidence="2" key="1">
    <citation type="submission" date="2023-07" db="EMBL/GenBank/DDBJ databases">
        <authorList>
            <consortium name="AG Swart"/>
            <person name="Singh M."/>
            <person name="Singh A."/>
            <person name="Seah K."/>
            <person name="Emmerich C."/>
        </authorList>
    </citation>
    <scope>NUCLEOTIDE SEQUENCE</scope>
    <source>
        <strain evidence="2">DP1</strain>
    </source>
</reference>
<dbReference type="EMBL" id="CAMPGE010004946">
    <property type="protein sequence ID" value="CAI2363797.1"/>
    <property type="molecule type" value="Genomic_DNA"/>
</dbReference>
<evidence type="ECO:0000313" key="3">
    <source>
        <dbReference type="Proteomes" id="UP001295684"/>
    </source>
</evidence>